<keyword evidence="10" id="KW-1185">Reference proteome</keyword>
<protein>
    <submittedName>
        <fullName evidence="9">Hemolysin III</fullName>
    </submittedName>
</protein>
<organism evidence="9 10">
    <name type="scientific">Chloroflexus islandicus</name>
    <dbReference type="NCBI Taxonomy" id="1707952"/>
    <lineage>
        <taxon>Bacteria</taxon>
        <taxon>Bacillati</taxon>
        <taxon>Chloroflexota</taxon>
        <taxon>Chloroflexia</taxon>
        <taxon>Chloroflexales</taxon>
        <taxon>Chloroflexineae</taxon>
        <taxon>Chloroflexaceae</taxon>
        <taxon>Chloroflexus</taxon>
    </lineage>
</organism>
<dbReference type="GO" id="GO:0005886">
    <property type="term" value="C:plasma membrane"/>
    <property type="evidence" value="ECO:0007669"/>
    <property type="project" value="UniProtKB-SubCell"/>
</dbReference>
<evidence type="ECO:0000256" key="7">
    <source>
        <dbReference type="PIRSR" id="PIRSR604254-1"/>
    </source>
</evidence>
<keyword evidence="6 8" id="KW-0472">Membrane</keyword>
<dbReference type="InterPro" id="IPR005744">
    <property type="entry name" value="Hy-lIII"/>
</dbReference>
<evidence type="ECO:0000256" key="6">
    <source>
        <dbReference type="ARBA" id="ARBA00023136"/>
    </source>
</evidence>
<evidence type="ECO:0000313" key="10">
    <source>
        <dbReference type="Proteomes" id="UP000078287"/>
    </source>
</evidence>
<evidence type="ECO:0000313" key="9">
    <source>
        <dbReference type="EMBL" id="OAN48588.1"/>
    </source>
</evidence>
<feature type="binding site" evidence="7">
    <location>
        <position position="196"/>
    </location>
    <ligand>
        <name>Zn(2+)</name>
        <dbReference type="ChEBI" id="CHEBI:29105"/>
    </ligand>
</feature>
<evidence type="ECO:0000256" key="1">
    <source>
        <dbReference type="ARBA" id="ARBA00004651"/>
    </source>
</evidence>
<keyword evidence="7" id="KW-0479">Metal-binding</keyword>
<dbReference type="InterPro" id="IPR004254">
    <property type="entry name" value="AdipoR/HlyIII-related"/>
</dbReference>
<comment type="caution">
    <text evidence="9">The sequence shown here is derived from an EMBL/GenBank/DDBJ whole genome shotgun (WGS) entry which is preliminary data.</text>
</comment>
<evidence type="ECO:0000256" key="8">
    <source>
        <dbReference type="SAM" id="Phobius"/>
    </source>
</evidence>
<feature type="transmembrane region" description="Helical" evidence="8">
    <location>
        <begin position="164"/>
        <end position="185"/>
    </location>
</feature>
<comment type="subcellular location">
    <subcellularLocation>
        <location evidence="1">Cell membrane</location>
        <topology evidence="1">Multi-pass membrane protein</topology>
    </subcellularLocation>
</comment>
<evidence type="ECO:0000256" key="2">
    <source>
        <dbReference type="ARBA" id="ARBA00008488"/>
    </source>
</evidence>
<reference evidence="9 10" key="1">
    <citation type="submission" date="2016-04" db="EMBL/GenBank/DDBJ databases">
        <title>Chloroflexus islandicus sp. nov., a thermophilic filamentous anoxygenic phototrophic bacterium from geyser Strokkur (Iceland).</title>
        <authorList>
            <person name="Gaisin V.A."/>
            <person name="Kalashnikov A.M."/>
            <person name="Sukhacheva M.V."/>
            <person name="Grouzdev D.S."/>
            <person name="Ivanov T.M."/>
            <person name="Kuznetsov B."/>
            <person name="Gorlenko V.M."/>
        </authorList>
    </citation>
    <scope>NUCLEOTIDE SEQUENCE [LARGE SCALE GENOMIC DNA]</scope>
    <source>
        <strain evidence="10">isl-2</strain>
    </source>
</reference>
<dbReference type="GO" id="GO:0046872">
    <property type="term" value="F:metal ion binding"/>
    <property type="evidence" value="ECO:0007669"/>
    <property type="project" value="UniProtKB-KW"/>
</dbReference>
<dbReference type="STRING" id="1707952.A6A03_07390"/>
<keyword evidence="7" id="KW-0862">Zinc</keyword>
<dbReference type="Proteomes" id="UP000078287">
    <property type="component" value="Unassembled WGS sequence"/>
</dbReference>
<gene>
    <name evidence="9" type="ORF">A6A03_07390</name>
</gene>
<dbReference type="PANTHER" id="PTHR20855:SF3">
    <property type="entry name" value="LD03007P"/>
    <property type="match status" value="1"/>
</dbReference>
<sequence length="215" mass="23354">MTTLQPTEHFSPHEELINVITHGAGAALSALAGAILLGTVWQRGDGWQIAGATIFCVTLTLLYLASTLYHASREPRRRAILEIFDHSAIFLLIAGTYTPFTLVSLRGTLGWTLFGLVWGLALAGVVMKLFLTGRFRLLSTLIYIALGWLVVIAADQVFTALNPLTIGLLVAGGVAYTAGTPFYMLSQRRYMHNIWHGFVLLGSVLHFGAVVSVVL</sequence>
<dbReference type="NCBIfam" id="TIGR01065">
    <property type="entry name" value="hlyIII"/>
    <property type="match status" value="1"/>
</dbReference>
<accession>A0A178MKE9</accession>
<dbReference type="PANTHER" id="PTHR20855">
    <property type="entry name" value="ADIPOR/PROGESTIN RECEPTOR-RELATED"/>
    <property type="match status" value="1"/>
</dbReference>
<dbReference type="Pfam" id="PF03006">
    <property type="entry name" value="HlyIII"/>
    <property type="match status" value="1"/>
</dbReference>
<dbReference type="GO" id="GO:0140911">
    <property type="term" value="F:pore-forming activity"/>
    <property type="evidence" value="ECO:0007669"/>
    <property type="project" value="InterPro"/>
</dbReference>
<feature type="binding site" evidence="7">
    <location>
        <position position="192"/>
    </location>
    <ligand>
        <name>Zn(2+)</name>
        <dbReference type="ChEBI" id="CHEBI:29105"/>
    </ligand>
</feature>
<keyword evidence="4 8" id="KW-0812">Transmembrane</keyword>
<feature type="transmembrane region" description="Helical" evidence="8">
    <location>
        <begin position="47"/>
        <end position="71"/>
    </location>
</feature>
<name>A0A178MKE9_9CHLR</name>
<feature type="transmembrane region" description="Helical" evidence="8">
    <location>
        <begin position="20"/>
        <end position="41"/>
    </location>
</feature>
<keyword evidence="3" id="KW-1003">Cell membrane</keyword>
<dbReference type="EMBL" id="LWQS01000030">
    <property type="protein sequence ID" value="OAN48588.1"/>
    <property type="molecule type" value="Genomic_DNA"/>
</dbReference>
<evidence type="ECO:0000256" key="3">
    <source>
        <dbReference type="ARBA" id="ARBA00022475"/>
    </source>
</evidence>
<feature type="transmembrane region" description="Helical" evidence="8">
    <location>
        <begin position="83"/>
        <end position="103"/>
    </location>
</feature>
<proteinExistence type="inferred from homology"/>
<comment type="similarity">
    <text evidence="2">Belongs to the UPF0073 (Hly-III) family.</text>
</comment>
<feature type="binding site" evidence="7">
    <location>
        <position position="70"/>
    </location>
    <ligand>
        <name>Zn(2+)</name>
        <dbReference type="ChEBI" id="CHEBI:29105"/>
    </ligand>
</feature>
<keyword evidence="5 8" id="KW-1133">Transmembrane helix</keyword>
<dbReference type="AlphaFoldDB" id="A0A178MKE9"/>
<feature type="transmembrane region" description="Helical" evidence="8">
    <location>
        <begin position="197"/>
        <end position="214"/>
    </location>
</feature>
<feature type="transmembrane region" description="Helical" evidence="8">
    <location>
        <begin position="137"/>
        <end position="158"/>
    </location>
</feature>
<dbReference type="OrthoDB" id="9813689at2"/>
<evidence type="ECO:0000256" key="4">
    <source>
        <dbReference type="ARBA" id="ARBA00022692"/>
    </source>
</evidence>
<evidence type="ECO:0000256" key="5">
    <source>
        <dbReference type="ARBA" id="ARBA00022989"/>
    </source>
</evidence>
<dbReference type="RefSeq" id="WP_066782759.1">
    <property type="nucleotide sequence ID" value="NZ_LWQS01000030.1"/>
</dbReference>
<feature type="transmembrane region" description="Helical" evidence="8">
    <location>
        <begin position="109"/>
        <end position="130"/>
    </location>
</feature>